<dbReference type="AlphaFoldDB" id="A0A7X3JZR7"/>
<evidence type="ECO:0000313" key="2">
    <source>
        <dbReference type="Proteomes" id="UP000490800"/>
    </source>
</evidence>
<reference evidence="1 2" key="1">
    <citation type="journal article" date="2019" name="Microorganisms">
        <title>Paenibacillus lutrae sp. nov., A Chitinolytic Species Isolated from A River Otter in Castril Natural Park, Granada, Spain.</title>
        <authorList>
            <person name="Rodriguez M."/>
            <person name="Reina J.C."/>
            <person name="Bejar V."/>
            <person name="Llamas I."/>
        </authorList>
    </citation>
    <scope>NUCLEOTIDE SEQUENCE [LARGE SCALE GENOMIC DNA]</scope>
    <source>
        <strain evidence="1 2">N10</strain>
    </source>
</reference>
<gene>
    <name evidence="1" type="ORF">EDM21_12375</name>
</gene>
<organism evidence="1 2">
    <name type="scientific">Paenibacillus lutrae</name>
    <dbReference type="NCBI Taxonomy" id="2078573"/>
    <lineage>
        <taxon>Bacteria</taxon>
        <taxon>Bacillati</taxon>
        <taxon>Bacillota</taxon>
        <taxon>Bacilli</taxon>
        <taxon>Bacillales</taxon>
        <taxon>Paenibacillaceae</taxon>
        <taxon>Paenibacillus</taxon>
    </lineage>
</organism>
<proteinExistence type="predicted"/>
<comment type="caution">
    <text evidence="1">The sequence shown here is derived from an EMBL/GenBank/DDBJ whole genome shotgun (WGS) entry which is preliminary data.</text>
</comment>
<name>A0A7X3JZR7_9BACL</name>
<dbReference type="Proteomes" id="UP000490800">
    <property type="component" value="Unassembled WGS sequence"/>
</dbReference>
<keyword evidence="2" id="KW-1185">Reference proteome</keyword>
<accession>A0A7X3JZR7</accession>
<dbReference type="OrthoDB" id="2627736at2"/>
<sequence>MANAYKVRATCESQACKYVQPQDVIRAVNYESSYAMALMLNDIPGYMNCPLCGSALHFYPFALIQDVEA</sequence>
<dbReference type="EMBL" id="RHLK01000006">
    <property type="protein sequence ID" value="MVP00307.1"/>
    <property type="molecule type" value="Genomic_DNA"/>
</dbReference>
<protein>
    <submittedName>
        <fullName evidence="1">Uncharacterized protein</fullName>
    </submittedName>
</protein>
<evidence type="ECO:0000313" key="1">
    <source>
        <dbReference type="EMBL" id="MVP00307.1"/>
    </source>
</evidence>